<name>A0ACC2CH49_DIPCM</name>
<dbReference type="Proteomes" id="UP001162992">
    <property type="component" value="Chromosome 10"/>
</dbReference>
<dbReference type="EMBL" id="CM055101">
    <property type="protein sequence ID" value="KAJ7541378.1"/>
    <property type="molecule type" value="Genomic_DNA"/>
</dbReference>
<keyword evidence="2" id="KW-1185">Reference proteome</keyword>
<evidence type="ECO:0000313" key="1">
    <source>
        <dbReference type="EMBL" id="KAJ7541378.1"/>
    </source>
</evidence>
<accession>A0ACC2CH49</accession>
<comment type="caution">
    <text evidence="1">The sequence shown here is derived from an EMBL/GenBank/DDBJ whole genome shotgun (WGS) entry which is preliminary data.</text>
</comment>
<gene>
    <name evidence="1" type="ORF">O6H91_10G057100</name>
</gene>
<organism evidence="1 2">
    <name type="scientific">Diphasiastrum complanatum</name>
    <name type="common">Issler's clubmoss</name>
    <name type="synonym">Lycopodium complanatum</name>
    <dbReference type="NCBI Taxonomy" id="34168"/>
    <lineage>
        <taxon>Eukaryota</taxon>
        <taxon>Viridiplantae</taxon>
        <taxon>Streptophyta</taxon>
        <taxon>Embryophyta</taxon>
        <taxon>Tracheophyta</taxon>
        <taxon>Lycopodiopsida</taxon>
        <taxon>Lycopodiales</taxon>
        <taxon>Lycopodiaceae</taxon>
        <taxon>Lycopodioideae</taxon>
        <taxon>Diphasiastrum</taxon>
    </lineage>
</organism>
<reference evidence="2" key="1">
    <citation type="journal article" date="2024" name="Proc. Natl. Acad. Sci. U.S.A.">
        <title>Extraordinary preservation of gene collinearity over three hundred million years revealed in homosporous lycophytes.</title>
        <authorList>
            <person name="Li C."/>
            <person name="Wickell D."/>
            <person name="Kuo L.Y."/>
            <person name="Chen X."/>
            <person name="Nie B."/>
            <person name="Liao X."/>
            <person name="Peng D."/>
            <person name="Ji J."/>
            <person name="Jenkins J."/>
            <person name="Williams M."/>
            <person name="Shu S."/>
            <person name="Plott C."/>
            <person name="Barry K."/>
            <person name="Rajasekar S."/>
            <person name="Grimwood J."/>
            <person name="Han X."/>
            <person name="Sun S."/>
            <person name="Hou Z."/>
            <person name="He W."/>
            <person name="Dai G."/>
            <person name="Sun C."/>
            <person name="Schmutz J."/>
            <person name="Leebens-Mack J.H."/>
            <person name="Li F.W."/>
            <person name="Wang L."/>
        </authorList>
    </citation>
    <scope>NUCLEOTIDE SEQUENCE [LARGE SCALE GENOMIC DNA]</scope>
    <source>
        <strain evidence="2">cv. PW_Plant_1</strain>
    </source>
</reference>
<sequence>MHDCAAAMVIHEAGKSRPVTVSELCVTLDKLCTSGVAARRKLLSRLLEAARSSGDLYGVVRLLLPKQDLERCNYQSKEHALGMCLVNALGLSSTSSDAVLLSNWKRTGCSVAGDFSLVALKVLATRHLKLQSSLSVTALNELLDRFAHVSHREAKANVLRDIIKTTTVQEIKWILRMILKDLRCGIGESFVLEMLHPDARAMMQFCMDLKNVCEHLHDHSAHFKRQDVVVGKVLKSQLSKRQDSIDTVWELMSSKSIVAEVKFDGDRMQVHKDGNHISFWSRNGKEHKEYLIPVQDILRQHILSERCVLDGELLVWDSCEQRFKQRTSSLLNRAGTFLKLSLLQFPCAARAVRKGWESDDQVIQNGQPFQQQNNNSATFLVKELSADVGSSDEGIVVKDLNSKWTPGNRDGRWCKIKPDYVSMGADHDLVIIGGYYGSGSRGGHVVSYLLALIDTSQKNGISPRFITLCRCGVGLSEEEHALLQSRISSLFMKNKKGGHPPTTCNYLVTMSRFECPDVWISNPTKSVVLQITSEQRVYRTSTFRAGWTFRFPRVVRARYDKDWSDALSVQEFEGMVTRAKSQGYSLLNGLQIYDSFSKFHGAKKQKKSAYGRPSRVLSHLQICDVSGVPQLSGHMRGLLIFICNTETECDREILQKLIKQCGGKTVMNLLPTVTHIVAAKDRGVHFKVAVSEDRDILKVSWLRACLDQRKILPIRSRDYLFHSSITKEKMLEEMDCFGDTWFENVELRDLYKIGENMSEERLPKLTINAYKWLEARMQVSYIFRGCYLYFQQPTYIRQHDLGAAACATLRRLAIESAMLGASVLETLTNDVTHIIVYAPSEVDASTTLSASLTEYEQGLLKNHLLEVVTHCWLEDCLQAVQRLDVATYSLREFATVPVQLSQDAHRSTSCSKVSEAENICGSQYAIPLPAESLDNYSKVIMKRPAEDASAFSPSKKAKRVASSSAMLMQTKKSRQCKTVKSPTEQLEALPMSFVRKDFMTTPSERAKDYTFLKAQGASQCKRIYGGKDNISASRQGFGNQTLNDSSLQLVKNTAQVDSVSAMLVPKDKHKFDTETIHYKSDAIKDTIEEHVSIWVSGIQSLSESALS</sequence>
<proteinExistence type="predicted"/>
<protein>
    <submittedName>
        <fullName evidence="1">Uncharacterized protein</fullName>
    </submittedName>
</protein>
<evidence type="ECO:0000313" key="2">
    <source>
        <dbReference type="Proteomes" id="UP001162992"/>
    </source>
</evidence>